<keyword evidence="1" id="KW-0436">Ligase</keyword>
<name>A0A7T7BNH4_PENDI</name>
<organism evidence="1 2">
    <name type="scientific">Penicillium digitatum</name>
    <name type="common">Green mold</name>
    <dbReference type="NCBI Taxonomy" id="36651"/>
    <lineage>
        <taxon>Eukaryota</taxon>
        <taxon>Fungi</taxon>
        <taxon>Dikarya</taxon>
        <taxon>Ascomycota</taxon>
        <taxon>Pezizomycotina</taxon>
        <taxon>Eurotiomycetes</taxon>
        <taxon>Eurotiomycetidae</taxon>
        <taxon>Eurotiales</taxon>
        <taxon>Aspergillaceae</taxon>
        <taxon>Penicillium</taxon>
    </lineage>
</organism>
<dbReference type="GO" id="GO:0016874">
    <property type="term" value="F:ligase activity"/>
    <property type="evidence" value="ECO:0007669"/>
    <property type="project" value="UniProtKB-KW"/>
</dbReference>
<dbReference type="AlphaFoldDB" id="A0A7T7BNH4"/>
<reference evidence="1 2" key="1">
    <citation type="submission" date="2020-08" db="EMBL/GenBank/DDBJ databases">
        <title>The completed genome sequence of the pathogenic ascomycete fungus Penicillium digitatum.</title>
        <authorList>
            <person name="Wang M."/>
        </authorList>
    </citation>
    <scope>NUCLEOTIDE SEQUENCE [LARGE SCALE GENOMIC DNA]</scope>
    <source>
        <strain evidence="1 2">PdW03</strain>
    </source>
</reference>
<protein>
    <submittedName>
        <fullName evidence="1">Alanine--tRNA ligase</fullName>
    </submittedName>
</protein>
<accession>A0A7T7BNH4</accession>
<dbReference type="GeneID" id="90952230"/>
<proteinExistence type="predicted"/>
<evidence type="ECO:0000313" key="1">
    <source>
        <dbReference type="EMBL" id="QQK46276.1"/>
    </source>
</evidence>
<dbReference type="RefSeq" id="XP_065957558.1">
    <property type="nucleotide sequence ID" value="XM_066099831.1"/>
</dbReference>
<gene>
    <name evidence="1" type="ORF">Pdw03_1174</name>
</gene>
<evidence type="ECO:0000313" key="2">
    <source>
        <dbReference type="Proteomes" id="UP000595662"/>
    </source>
</evidence>
<dbReference type="Proteomes" id="UP000595662">
    <property type="component" value="Chromosome 4"/>
</dbReference>
<sequence>MWEISEQLHNEEAWGKWLELPSSVTRFCIDIESIERRKDEVDYIAGETVDQWRFQRANSTNMVAAKAHTTVPDTWVVPCLADGAGAPAEQVVADCVTNGSDDNSDKESGGGFDQ</sequence>
<dbReference type="EMBL" id="CP060777">
    <property type="protein sequence ID" value="QQK46276.1"/>
    <property type="molecule type" value="Genomic_DNA"/>
</dbReference>